<sequence length="136" mass="14143">MRQSVGALSTTSAFVAAVLVALLAVPAAHCIGLGVGLSTRGTCAGTLAGYFAFGSIIAFPSALLFGVPLYLGFRKLDWLAWWQVALGAALAGALGAVALHALDRTTYLFGLLGLCSGLGTLAGLAFWYFRLRRHEP</sequence>
<keyword evidence="3" id="KW-1185">Reference proteome</keyword>
<evidence type="ECO:0000313" key="2">
    <source>
        <dbReference type="EMBL" id="MBZ4187152.1"/>
    </source>
</evidence>
<evidence type="ECO:0000313" key="3">
    <source>
        <dbReference type="Proteomes" id="UP001430290"/>
    </source>
</evidence>
<feature type="transmembrane region" description="Helical" evidence="1">
    <location>
        <begin position="78"/>
        <end position="101"/>
    </location>
</feature>
<feature type="transmembrane region" description="Helical" evidence="1">
    <location>
        <begin position="107"/>
        <end position="129"/>
    </location>
</feature>
<accession>A0ABS7TH03</accession>
<keyword evidence="1" id="KW-1133">Transmembrane helix</keyword>
<protein>
    <submittedName>
        <fullName evidence="2">Uncharacterized protein</fullName>
    </submittedName>
</protein>
<name>A0ABS7TH03_9GAMM</name>
<keyword evidence="1" id="KW-0472">Membrane</keyword>
<feature type="transmembrane region" description="Helical" evidence="1">
    <location>
        <begin position="51"/>
        <end position="71"/>
    </location>
</feature>
<comment type="caution">
    <text evidence="2">The sequence shown here is derived from an EMBL/GenBank/DDBJ whole genome shotgun (WGS) entry which is preliminary data.</text>
</comment>
<keyword evidence="1" id="KW-0812">Transmembrane</keyword>
<organism evidence="2 3">
    <name type="scientific">Thermomonas beijingensis</name>
    <dbReference type="NCBI Taxonomy" id="2872701"/>
    <lineage>
        <taxon>Bacteria</taxon>
        <taxon>Pseudomonadati</taxon>
        <taxon>Pseudomonadota</taxon>
        <taxon>Gammaproteobacteria</taxon>
        <taxon>Lysobacterales</taxon>
        <taxon>Lysobacteraceae</taxon>
        <taxon>Thermomonas</taxon>
    </lineage>
</organism>
<dbReference type="Proteomes" id="UP001430290">
    <property type="component" value="Unassembled WGS sequence"/>
</dbReference>
<reference evidence="2" key="1">
    <citation type="submission" date="2021-09" db="EMBL/GenBank/DDBJ databases">
        <authorList>
            <person name="Wu T."/>
            <person name="Guo S.Z."/>
        </authorList>
    </citation>
    <scope>NUCLEOTIDE SEQUENCE</scope>
    <source>
        <strain evidence="2">RSS-23</strain>
    </source>
</reference>
<evidence type="ECO:0000256" key="1">
    <source>
        <dbReference type="SAM" id="Phobius"/>
    </source>
</evidence>
<dbReference type="EMBL" id="JAIQDJ010000015">
    <property type="protein sequence ID" value="MBZ4187152.1"/>
    <property type="molecule type" value="Genomic_DNA"/>
</dbReference>
<dbReference type="RefSeq" id="WP_223629822.1">
    <property type="nucleotide sequence ID" value="NZ_JAIQDJ010000015.1"/>
</dbReference>
<gene>
    <name evidence="2" type="ORF">K7B09_12555</name>
</gene>
<proteinExistence type="predicted"/>